<dbReference type="EMBL" id="WTVQ01000033">
    <property type="protein sequence ID" value="NMG76466.1"/>
    <property type="molecule type" value="Genomic_DNA"/>
</dbReference>
<keyword evidence="4" id="KW-0460">Magnesium</keyword>
<dbReference type="InterPro" id="IPR008225">
    <property type="entry name" value="F420-0_g-glutamyl_ligase"/>
</dbReference>
<evidence type="ECO:0000256" key="1">
    <source>
        <dbReference type="ARBA" id="ARBA00022598"/>
    </source>
</evidence>
<dbReference type="PANTHER" id="PTHR47917">
    <property type="match status" value="1"/>
</dbReference>
<protein>
    <submittedName>
        <fullName evidence="9">Coenzyme F420-0:L-glutamate ligase</fullName>
        <ecNumber evidence="9">6.3.2.31</ecNumber>
    </submittedName>
</protein>
<dbReference type="InterPro" id="IPR002847">
    <property type="entry name" value="F420-0_gamma-glut_ligase-dom"/>
</dbReference>
<evidence type="ECO:0000256" key="7">
    <source>
        <dbReference type="ARBA" id="ARBA00023211"/>
    </source>
</evidence>
<dbReference type="SUPFAM" id="SSF144010">
    <property type="entry name" value="CofE-like"/>
    <property type="match status" value="1"/>
</dbReference>
<dbReference type="EC" id="6.3.2.31" evidence="9"/>
<dbReference type="Gene3D" id="3.30.1330.100">
    <property type="entry name" value="CofE-like"/>
    <property type="match status" value="1"/>
</dbReference>
<organism evidence="9 10">
    <name type="scientific">Aromatoleum diolicum</name>
    <dbReference type="NCBI Taxonomy" id="75796"/>
    <lineage>
        <taxon>Bacteria</taxon>
        <taxon>Pseudomonadati</taxon>
        <taxon>Pseudomonadota</taxon>
        <taxon>Betaproteobacteria</taxon>
        <taxon>Rhodocyclales</taxon>
        <taxon>Rhodocyclaceae</taxon>
        <taxon>Aromatoleum</taxon>
    </lineage>
</organism>
<dbReference type="GO" id="GO:0052618">
    <property type="term" value="F:coenzyme F420-0:L-glutamate ligase activity"/>
    <property type="evidence" value="ECO:0007669"/>
    <property type="project" value="UniProtKB-EC"/>
</dbReference>
<name>A0ABX1QHH9_9RHOO</name>
<evidence type="ECO:0000256" key="3">
    <source>
        <dbReference type="ARBA" id="ARBA00022741"/>
    </source>
</evidence>
<evidence type="ECO:0000313" key="9">
    <source>
        <dbReference type="EMBL" id="NMG76466.1"/>
    </source>
</evidence>
<keyword evidence="6" id="KW-0342">GTP-binding</keyword>
<dbReference type="PANTHER" id="PTHR47917:SF1">
    <property type="entry name" value="COENZYME F420:L-GLUTAMATE LIGASE"/>
    <property type="match status" value="1"/>
</dbReference>
<evidence type="ECO:0000256" key="6">
    <source>
        <dbReference type="ARBA" id="ARBA00023134"/>
    </source>
</evidence>
<evidence type="ECO:0000259" key="8">
    <source>
        <dbReference type="Pfam" id="PF01996"/>
    </source>
</evidence>
<evidence type="ECO:0000256" key="2">
    <source>
        <dbReference type="ARBA" id="ARBA00022723"/>
    </source>
</evidence>
<dbReference type="RefSeq" id="WP_169261612.1">
    <property type="nucleotide sequence ID" value="NZ_WTVQ01000033.1"/>
</dbReference>
<evidence type="ECO:0000256" key="4">
    <source>
        <dbReference type="ARBA" id="ARBA00022842"/>
    </source>
</evidence>
<evidence type="ECO:0000256" key="5">
    <source>
        <dbReference type="ARBA" id="ARBA00022958"/>
    </source>
</evidence>
<dbReference type="Pfam" id="PF01996">
    <property type="entry name" value="F420_ligase"/>
    <property type="match status" value="1"/>
</dbReference>
<accession>A0ABX1QHH9</accession>
<evidence type="ECO:0000313" key="10">
    <source>
        <dbReference type="Proteomes" id="UP000648984"/>
    </source>
</evidence>
<keyword evidence="7" id="KW-0464">Manganese</keyword>
<sequence>MAQALSFTAVAGIPAVAPGDDLPALIAAALAQSGSTLTEGDALVVAQKIVSKSEGRFIDLRTVTPSARALELAAITRKDARLVELVLSESNEVLRAVPHVLIVRHRLGYVMANAGIDRSNVDSRDGAERALLLPVDPDTSAARLRAGLRTLTGVAPGVIVSDSFGRPWRNGVINIALGAAGLPALIDRRGETDLYGRRLEVTQVAWADGLAAGAALVMGEGAEGTPVALVRGARHDAPEVNAQALVRPIAEDLFR</sequence>
<feature type="domain" description="Coenzyme F420:L-glutamate ligase-like" evidence="8">
    <location>
        <begin position="13"/>
        <end position="232"/>
    </location>
</feature>
<dbReference type="Gene3D" id="3.90.1660.10">
    <property type="entry name" value="CofE-like domain"/>
    <property type="match status" value="1"/>
</dbReference>
<reference evidence="9 10" key="1">
    <citation type="submission" date="2019-12" db="EMBL/GenBank/DDBJ databases">
        <title>Comparative genomics gives insights into the taxonomy of the Azoarcus-Aromatoleum group and reveals separate origins of nif in the plant-associated Azoarcus and non-plant-associated Aromatoleum sub-groups.</title>
        <authorList>
            <person name="Lafos M."/>
            <person name="Maluk M."/>
            <person name="Batista M."/>
            <person name="Junghare M."/>
            <person name="Carmona M."/>
            <person name="Faoro H."/>
            <person name="Cruz L.M."/>
            <person name="Battistoni F."/>
            <person name="De Souza E."/>
            <person name="Pedrosa F."/>
            <person name="Chen W.-M."/>
            <person name="Poole P.S."/>
            <person name="Dixon R.A."/>
            <person name="James E.K."/>
        </authorList>
    </citation>
    <scope>NUCLEOTIDE SEQUENCE [LARGE SCALE GENOMIC DNA]</scope>
    <source>
        <strain evidence="9 10">22Lin</strain>
    </source>
</reference>
<gene>
    <name evidence="9" type="primary">cofE</name>
    <name evidence="9" type="ORF">GPA25_17035</name>
</gene>
<keyword evidence="5" id="KW-0630">Potassium</keyword>
<dbReference type="NCBIfam" id="TIGR01916">
    <property type="entry name" value="F420_cofE"/>
    <property type="match status" value="1"/>
</dbReference>
<keyword evidence="1 9" id="KW-0436">Ligase</keyword>
<keyword evidence="2" id="KW-0479">Metal-binding</keyword>
<comment type="caution">
    <text evidence="9">The sequence shown here is derived from an EMBL/GenBank/DDBJ whole genome shotgun (WGS) entry which is preliminary data.</text>
</comment>
<keyword evidence="3" id="KW-0547">Nucleotide-binding</keyword>
<keyword evidence="10" id="KW-1185">Reference proteome</keyword>
<proteinExistence type="predicted"/>
<dbReference type="Proteomes" id="UP000648984">
    <property type="component" value="Unassembled WGS sequence"/>
</dbReference>